<evidence type="ECO:0000256" key="1">
    <source>
        <dbReference type="SAM" id="Phobius"/>
    </source>
</evidence>
<dbReference type="AlphaFoldDB" id="A0A9P0Y735"/>
<reference evidence="2" key="1">
    <citation type="submission" date="2022-05" db="EMBL/GenBank/DDBJ databases">
        <authorList>
            <person name="Alioto T."/>
            <person name="Alioto T."/>
            <person name="Gomez Garrido J."/>
        </authorList>
    </citation>
    <scope>NUCLEOTIDE SEQUENCE</scope>
    <source>
        <strain evidence="2">0</strain>
        <plasmid evidence="2">P1</plasmid>
    </source>
</reference>
<keyword evidence="1" id="KW-0812">Transmembrane</keyword>
<keyword evidence="2" id="KW-0614">Plasmid</keyword>
<feature type="transmembrane region" description="Helical" evidence="1">
    <location>
        <begin position="12"/>
        <end position="35"/>
    </location>
</feature>
<dbReference type="RefSeq" id="WP_163473099.1">
    <property type="nucleotide sequence ID" value="NZ_OW969750.1"/>
</dbReference>
<evidence type="ECO:0000313" key="3">
    <source>
        <dbReference type="Proteomes" id="UP000789617"/>
    </source>
</evidence>
<geneLocation type="plasmid" evidence="2 3">
    <name>P1</name>
</geneLocation>
<dbReference type="EMBL" id="OW969750">
    <property type="protein sequence ID" value="CAH6259982.1"/>
    <property type="molecule type" value="Genomic_DNA"/>
</dbReference>
<proteinExistence type="predicted"/>
<sequence length="172" mass="20144">MSSITATEVGTFFLSLIVPIATGIVAAGFTAYFALNRFYREKWWEKKFVAYNSVLDNLFEINEIYKAASLYYEKEWIAQNNDNYSFPEDNVDWDKFHQIKAQLLRMYAFSPISLSLASRTLLKSFFEADKEAERRSFEDGEHDFRIYDSMSSKIEEIIEAIVRDAESELKFK</sequence>
<evidence type="ECO:0000313" key="2">
    <source>
        <dbReference type="EMBL" id="CAH6259982.1"/>
    </source>
</evidence>
<protein>
    <submittedName>
        <fullName evidence="2">Uncharacterized protein</fullName>
    </submittedName>
</protein>
<keyword evidence="1" id="KW-0472">Membrane</keyword>
<name>A0A9P0Y735_KLEVA</name>
<organism evidence="2 3">
    <name type="scientific">Klebsiella variicola</name>
    <dbReference type="NCBI Taxonomy" id="244366"/>
    <lineage>
        <taxon>Bacteria</taxon>
        <taxon>Pseudomonadati</taxon>
        <taxon>Pseudomonadota</taxon>
        <taxon>Gammaproteobacteria</taxon>
        <taxon>Enterobacterales</taxon>
        <taxon>Enterobacteriaceae</taxon>
        <taxon>Klebsiella/Raoultella group</taxon>
        <taxon>Klebsiella</taxon>
        <taxon>Klebsiella pneumoniae complex</taxon>
    </lineage>
</organism>
<gene>
    <name evidence="2" type="ORF">AN2335V1_4970</name>
</gene>
<accession>A0A9P0Y735</accession>
<keyword evidence="1" id="KW-1133">Transmembrane helix</keyword>
<dbReference type="Proteomes" id="UP000789617">
    <property type="component" value="Plasmid P1"/>
</dbReference>
<keyword evidence="3" id="KW-1185">Reference proteome</keyword>